<dbReference type="EC" id="3.1.-.-" evidence="4"/>
<dbReference type="Gene3D" id="3.90.1640.30">
    <property type="match status" value="1"/>
</dbReference>
<evidence type="ECO:0000259" key="1">
    <source>
        <dbReference type="Pfam" id="PF01368"/>
    </source>
</evidence>
<evidence type="ECO:0000259" key="3">
    <source>
        <dbReference type="Pfam" id="PF21763"/>
    </source>
</evidence>
<dbReference type="RefSeq" id="WP_013295434.1">
    <property type="nucleotide sequence ID" value="NC_014408.1"/>
</dbReference>
<dbReference type="Gene3D" id="3.10.310.30">
    <property type="match status" value="1"/>
</dbReference>
<organism evidence="4 5">
    <name type="scientific">Methanothermobacter marburgensis (strain ATCC BAA-927 / DSM 2133 / JCM 14651 / NBRC 100331 / OCM 82 / Marburg)</name>
    <name type="common">Methanobacterium thermoautotrophicum</name>
    <dbReference type="NCBI Taxonomy" id="79929"/>
    <lineage>
        <taxon>Archaea</taxon>
        <taxon>Methanobacteriati</taxon>
        <taxon>Methanobacteriota</taxon>
        <taxon>Methanomada group</taxon>
        <taxon>Methanobacteria</taxon>
        <taxon>Methanobacteriales</taxon>
        <taxon>Methanobacteriaceae</taxon>
        <taxon>Methanothermobacter</taxon>
    </lineage>
</organism>
<reference key="1">
    <citation type="submission" date="2009-08" db="EMBL/GenBank/DDBJ databases">
        <title>The genome sequence of Methanothermobacter marburgensis.</title>
        <authorList>
            <person name="Kaster A."/>
            <person name="Seedorf H."/>
            <person name="Goenrich M."/>
            <person name="Wiezer A."/>
            <person name="Liesegang H."/>
            <person name="Thauer R."/>
            <person name="Gottschalk G."/>
        </authorList>
    </citation>
    <scope>NUCLEOTIDE SEQUENCE</scope>
    <source>
        <strain>Marburg</strain>
    </source>
</reference>
<keyword evidence="5" id="KW-1185">Reference proteome</keyword>
<feature type="domain" description="DHH-CID" evidence="3">
    <location>
        <begin position="192"/>
        <end position="263"/>
    </location>
</feature>
<reference evidence="4 5" key="2">
    <citation type="journal article" date="2010" name="J. Bacteriol.">
        <title>Complete genome sequence of Methanothermobacter marburgensis, a methanoarchaeon model organism.</title>
        <authorList>
            <person name="Liesegang H."/>
            <person name="Kaster A.K."/>
            <person name="Wiezer A."/>
            <person name="Goenrich M."/>
            <person name="Wollherr A."/>
            <person name="Seedorf H."/>
            <person name="Gottschalk G."/>
            <person name="Thauer R.K."/>
        </authorList>
    </citation>
    <scope>NUCLEOTIDE SEQUENCE [LARGE SCALE GENOMIC DNA]</scope>
    <source>
        <strain evidence="5">ATCC BAA-927 / DSM 2133 / JCM 14651 / NBRC 100331 / OCM 82 / Marburg</strain>
    </source>
</reference>
<dbReference type="InterPro" id="IPR051673">
    <property type="entry name" value="SSDNA_exonuclease_RecJ"/>
</dbReference>
<dbReference type="InterPro" id="IPR053584">
    <property type="entry name" value="RecJ_exonuclease"/>
</dbReference>
<dbReference type="GO" id="GO:0003676">
    <property type="term" value="F:nucleic acid binding"/>
    <property type="evidence" value="ECO:0007669"/>
    <property type="project" value="InterPro"/>
</dbReference>
<keyword evidence="4" id="KW-0269">Exonuclease</keyword>
<gene>
    <name evidence="4" type="primary">recJ</name>
    <name evidence="4" type="ordered locus">MTBMA_c06150</name>
</gene>
<dbReference type="Pfam" id="PF01368">
    <property type="entry name" value="DHH"/>
    <property type="match status" value="1"/>
</dbReference>
<dbReference type="PATRIC" id="fig|79929.8.peg.599"/>
<dbReference type="EMBL" id="CP001710">
    <property type="protein sequence ID" value="ADL58210.1"/>
    <property type="molecule type" value="Genomic_DNA"/>
</dbReference>
<dbReference type="Pfam" id="PF21763">
    <property type="entry name" value="DHH_CID"/>
    <property type="match status" value="1"/>
</dbReference>
<dbReference type="GeneID" id="9704323"/>
<feature type="domain" description="DDH" evidence="1">
    <location>
        <begin position="23"/>
        <end position="117"/>
    </location>
</feature>
<dbReference type="Proteomes" id="UP000000345">
    <property type="component" value="Chromosome"/>
</dbReference>
<dbReference type="NCBIfam" id="NF040701">
    <property type="entry name" value="RecJ_Meth"/>
    <property type="match status" value="1"/>
</dbReference>
<protein>
    <submittedName>
        <fullName evidence="4">Single-stranded-DNA-specific exonuclease</fullName>
        <ecNumber evidence="4">3.1.-.-</ecNumber>
    </submittedName>
</protein>
<dbReference type="InterPro" id="IPR001667">
    <property type="entry name" value="DDH_dom"/>
</dbReference>
<dbReference type="InterPro" id="IPR003156">
    <property type="entry name" value="DHHA1_dom"/>
</dbReference>
<feature type="domain" description="DHHA1" evidence="2">
    <location>
        <begin position="365"/>
        <end position="459"/>
    </location>
</feature>
<dbReference type="PANTHER" id="PTHR30255">
    <property type="entry name" value="SINGLE-STRANDED-DNA-SPECIFIC EXONUCLEASE RECJ"/>
    <property type="match status" value="1"/>
</dbReference>
<sequence length="464" mass="52051">MNMDELEGALRRARKLIDEAETVTVYSHTDCDGITAATILSKLLDGLGKEHEINIININEVPEVEHGPDLTVFSDLGSGQMVHENMKRNSRVLILDHHPPVRKRNFEPPRGELLEINPIFYGMDGSTSISGGGLSYLLARQFGYTDLSWMGLLAAVGDMQNIRTGKMVGANRVILEDSIREGAVECCSDLTIYGRHTRSIVSALSYFGDVTLPTTNNTNECIARLKNLGIPLKNDETQRRLCDLTDDEKRKLFNEIYRMMVNEVPRRYHKYLPKLILGEVYELRSEERYTVFRDLSEFSTAVNACNRNSRWKLAMDIIGGDRHEKLEELEGVLREHRAYLAVTLDRIMDEELIRDMDNLQYFHAPEVKTAVVGTVAGMLLGYGDWRRPMVGLAETGDGLKVSLRCSRLLAFDGIHFGSTMQRVAEKVGGSGGGHATACGAYIPAENEGEFLRLLNRAIEKVKVN</sequence>
<dbReference type="GeneID" id="77399396"/>
<dbReference type="InterPro" id="IPR048515">
    <property type="entry name" value="DHH_CID"/>
</dbReference>
<evidence type="ECO:0000313" key="4">
    <source>
        <dbReference type="EMBL" id="ADL58210.1"/>
    </source>
</evidence>
<keyword evidence="4" id="KW-0378">Hydrolase</keyword>
<accession>D9PVG2</accession>
<dbReference type="PANTHER" id="PTHR30255:SF3">
    <property type="entry name" value="SINGLE-STRANDED-DNA-SPECIFIC EXONUCLEASE RECJ"/>
    <property type="match status" value="1"/>
</dbReference>
<dbReference type="STRING" id="79929.MTBMA_c06150"/>
<dbReference type="SUPFAM" id="SSF64182">
    <property type="entry name" value="DHH phosphoesterases"/>
    <property type="match status" value="1"/>
</dbReference>
<name>D9PVG2_METTM</name>
<evidence type="ECO:0000313" key="5">
    <source>
        <dbReference type="Proteomes" id="UP000000345"/>
    </source>
</evidence>
<dbReference type="Pfam" id="PF02272">
    <property type="entry name" value="DHHA1"/>
    <property type="match status" value="1"/>
</dbReference>
<dbReference type="AlphaFoldDB" id="D9PVG2"/>
<dbReference type="InterPro" id="IPR038763">
    <property type="entry name" value="DHH_sf"/>
</dbReference>
<dbReference type="HOGENOM" id="CLU_042622_0_0_2"/>
<dbReference type="PaxDb" id="79929-MTBMA_c06150"/>
<dbReference type="GO" id="GO:0004527">
    <property type="term" value="F:exonuclease activity"/>
    <property type="evidence" value="ECO:0007669"/>
    <property type="project" value="UniProtKB-KW"/>
</dbReference>
<evidence type="ECO:0000259" key="2">
    <source>
        <dbReference type="Pfam" id="PF02272"/>
    </source>
</evidence>
<proteinExistence type="predicted"/>
<dbReference type="KEGG" id="mmg:MTBMA_c06150"/>
<keyword evidence="4" id="KW-0540">Nuclease</keyword>